<evidence type="ECO:0000256" key="1">
    <source>
        <dbReference type="PROSITE-ProRule" id="PRU00169"/>
    </source>
</evidence>
<keyword evidence="5" id="KW-1185">Reference proteome</keyword>
<dbReference type="InterPro" id="IPR035994">
    <property type="entry name" value="Nucleoside_phosphorylase_sf"/>
</dbReference>
<dbReference type="EMBL" id="JABBGJ010000055">
    <property type="protein sequence ID" value="NMM03547.1"/>
    <property type="molecule type" value="Genomic_DNA"/>
</dbReference>
<dbReference type="PROSITE" id="PS50206">
    <property type="entry name" value="RHODANESE_3"/>
    <property type="match status" value="1"/>
</dbReference>
<dbReference type="Proteomes" id="UP000544134">
    <property type="component" value="Unassembled WGS sequence"/>
</dbReference>
<organism evidence="4 5">
    <name type="scientific">Paraburkholderia polaris</name>
    <dbReference type="NCBI Taxonomy" id="2728848"/>
    <lineage>
        <taxon>Bacteria</taxon>
        <taxon>Pseudomonadati</taxon>
        <taxon>Pseudomonadota</taxon>
        <taxon>Betaproteobacteria</taxon>
        <taxon>Burkholderiales</taxon>
        <taxon>Burkholderiaceae</taxon>
        <taxon>Paraburkholderia</taxon>
    </lineage>
</organism>
<sequence length="398" mass="43721">MKTIIVDDQYENKAQVIAAILKKIGVDNVDLVAGAKEALRKMRREKYDLLILDLQIPAEVGASIDPSGGRALLEYIGLSSDIHKPTGVLGVTAHSDSYEQCESFFRERGWVLVLGVEDVEYLESILLTQKAHLMSHTTQFDIAIITALEHTELEAVRRLPCGWQTFRQPDDFSVYYTGEVRTKDGAKKTIIATSLPRMGMASAASVTAKVCLKFRPKLLVMTGIAAGVKGEVALGDIMVADPSWDWGSGKLTIRKGKVTFLGEPTQIPLDPSIASVMRSIAVERTYLDEIYAGFKLAKRPPHDLNMHVGPVTSGAVVLEDPETVALIQSQHRKTIGVEMEAYGVMSAAFHSGPNAPKTVVIKSVCDFADPLKNNEWQGYAAYTSAQMAFRYITDHFFS</sequence>
<keyword evidence="1" id="KW-0597">Phosphoprotein</keyword>
<reference evidence="4 5" key="1">
    <citation type="submission" date="2020-04" db="EMBL/GenBank/DDBJ databases">
        <title>Paraburkholderia sp. RP-4-7 isolated from soil.</title>
        <authorList>
            <person name="Dahal R.H."/>
        </authorList>
    </citation>
    <scope>NUCLEOTIDE SEQUENCE [LARGE SCALE GENOMIC DNA]</scope>
    <source>
        <strain evidence="4 5">RP-4-7</strain>
    </source>
</reference>
<dbReference type="InterPro" id="IPR001789">
    <property type="entry name" value="Sig_transdc_resp-reg_receiver"/>
</dbReference>
<dbReference type="SUPFAM" id="SSF53167">
    <property type="entry name" value="Purine and uridine phosphorylases"/>
    <property type="match status" value="1"/>
</dbReference>
<proteinExistence type="predicted"/>
<dbReference type="SUPFAM" id="SSF52172">
    <property type="entry name" value="CheY-like"/>
    <property type="match status" value="1"/>
</dbReference>
<evidence type="ECO:0000259" key="2">
    <source>
        <dbReference type="PROSITE" id="PS50110"/>
    </source>
</evidence>
<evidence type="ECO:0000313" key="5">
    <source>
        <dbReference type="Proteomes" id="UP000544134"/>
    </source>
</evidence>
<dbReference type="Gene3D" id="3.40.50.2300">
    <property type="match status" value="1"/>
</dbReference>
<dbReference type="PROSITE" id="PS50110">
    <property type="entry name" value="RESPONSE_REGULATORY"/>
    <property type="match status" value="1"/>
</dbReference>
<dbReference type="GO" id="GO:0008782">
    <property type="term" value="F:adenosylhomocysteine nucleosidase activity"/>
    <property type="evidence" value="ECO:0007669"/>
    <property type="project" value="TreeGrafter"/>
</dbReference>
<dbReference type="PANTHER" id="PTHR46832">
    <property type="entry name" value="5'-METHYLTHIOADENOSINE/S-ADENOSYLHOMOCYSTEINE NUCLEOSIDASE"/>
    <property type="match status" value="1"/>
</dbReference>
<dbReference type="GO" id="GO:0008930">
    <property type="term" value="F:methylthioadenosine nucleosidase activity"/>
    <property type="evidence" value="ECO:0007669"/>
    <property type="project" value="TreeGrafter"/>
</dbReference>
<dbReference type="PANTHER" id="PTHR46832:SF1">
    <property type="entry name" value="5'-METHYLTHIOADENOSINE_S-ADENOSYLHOMOCYSTEINE NUCLEOSIDASE"/>
    <property type="match status" value="1"/>
</dbReference>
<dbReference type="InterPro" id="IPR000845">
    <property type="entry name" value="Nucleoside_phosphorylase_d"/>
</dbReference>
<evidence type="ECO:0000313" key="4">
    <source>
        <dbReference type="EMBL" id="NMM03547.1"/>
    </source>
</evidence>
<dbReference type="RefSeq" id="WP_169490344.1">
    <property type="nucleotide sequence ID" value="NZ_JABBGJ010000055.1"/>
</dbReference>
<dbReference type="InterPro" id="IPR011006">
    <property type="entry name" value="CheY-like_superfamily"/>
</dbReference>
<dbReference type="GO" id="GO:0009116">
    <property type="term" value="P:nucleoside metabolic process"/>
    <property type="evidence" value="ECO:0007669"/>
    <property type="project" value="InterPro"/>
</dbReference>
<dbReference type="GO" id="GO:0005829">
    <property type="term" value="C:cytosol"/>
    <property type="evidence" value="ECO:0007669"/>
    <property type="project" value="TreeGrafter"/>
</dbReference>
<accession>A0A848IX59</accession>
<name>A0A848IX59_9BURK</name>
<dbReference type="GO" id="GO:0019284">
    <property type="term" value="P:L-methionine salvage from S-adenosylmethionine"/>
    <property type="evidence" value="ECO:0007669"/>
    <property type="project" value="TreeGrafter"/>
</dbReference>
<feature type="domain" description="Rhodanese" evidence="3">
    <location>
        <begin position="2"/>
        <end position="48"/>
    </location>
</feature>
<gene>
    <name evidence="4" type="ORF">HHL24_37420</name>
</gene>
<dbReference type="SMART" id="SM00448">
    <property type="entry name" value="REC"/>
    <property type="match status" value="1"/>
</dbReference>
<feature type="domain" description="Response regulatory" evidence="2">
    <location>
        <begin position="3"/>
        <end position="129"/>
    </location>
</feature>
<dbReference type="Gene3D" id="3.40.50.1580">
    <property type="entry name" value="Nucleoside phosphorylase domain"/>
    <property type="match status" value="1"/>
</dbReference>
<evidence type="ECO:0000259" key="3">
    <source>
        <dbReference type="PROSITE" id="PS50206"/>
    </source>
</evidence>
<dbReference type="AlphaFoldDB" id="A0A848IX59"/>
<dbReference type="CDD" id="cd00156">
    <property type="entry name" value="REC"/>
    <property type="match status" value="1"/>
</dbReference>
<dbReference type="Pfam" id="PF00072">
    <property type="entry name" value="Response_reg"/>
    <property type="match status" value="1"/>
</dbReference>
<dbReference type="InterPro" id="IPR001763">
    <property type="entry name" value="Rhodanese-like_dom"/>
</dbReference>
<protein>
    <submittedName>
        <fullName evidence="4">Response regulator</fullName>
    </submittedName>
</protein>
<dbReference type="Pfam" id="PF01048">
    <property type="entry name" value="PNP_UDP_1"/>
    <property type="match status" value="1"/>
</dbReference>
<feature type="modified residue" description="4-aspartylphosphate" evidence="1">
    <location>
        <position position="53"/>
    </location>
</feature>
<comment type="caution">
    <text evidence="4">The sequence shown here is derived from an EMBL/GenBank/DDBJ whole genome shotgun (WGS) entry which is preliminary data.</text>
</comment>
<dbReference type="GO" id="GO:0000160">
    <property type="term" value="P:phosphorelay signal transduction system"/>
    <property type="evidence" value="ECO:0007669"/>
    <property type="project" value="InterPro"/>
</dbReference>